<keyword evidence="1" id="KW-1133">Transmembrane helix</keyword>
<protein>
    <recommendedName>
        <fullName evidence="4">DUF1634 domain-containing protein</fullName>
    </recommendedName>
</protein>
<evidence type="ECO:0000256" key="1">
    <source>
        <dbReference type="SAM" id="Phobius"/>
    </source>
</evidence>
<feature type="transmembrane region" description="Helical" evidence="1">
    <location>
        <begin position="74"/>
        <end position="98"/>
    </location>
</feature>
<feature type="transmembrane region" description="Helical" evidence="1">
    <location>
        <begin position="21"/>
        <end position="46"/>
    </location>
</feature>
<keyword evidence="1" id="KW-0812">Transmembrane</keyword>
<keyword evidence="1" id="KW-0472">Membrane</keyword>
<dbReference type="InterPro" id="IPR012861">
    <property type="entry name" value="DUF1634"/>
</dbReference>
<organism evidence="2 3">
    <name type="scientific">Lucifera butyrica</name>
    <dbReference type="NCBI Taxonomy" id="1351585"/>
    <lineage>
        <taxon>Bacteria</taxon>
        <taxon>Bacillati</taxon>
        <taxon>Bacillota</taxon>
        <taxon>Negativicutes</taxon>
        <taxon>Veillonellales</taxon>
        <taxon>Veillonellaceae</taxon>
        <taxon>Lucifera</taxon>
    </lineage>
</organism>
<evidence type="ECO:0000313" key="3">
    <source>
        <dbReference type="Proteomes" id="UP000277811"/>
    </source>
</evidence>
<dbReference type="OrthoDB" id="1682804at2"/>
<keyword evidence="3" id="KW-1185">Reference proteome</keyword>
<dbReference type="Pfam" id="PF07843">
    <property type="entry name" value="DUF1634"/>
    <property type="match status" value="1"/>
</dbReference>
<evidence type="ECO:0008006" key="4">
    <source>
        <dbReference type="Google" id="ProtNLM"/>
    </source>
</evidence>
<feature type="transmembrane region" description="Helical" evidence="1">
    <location>
        <begin position="105"/>
        <end position="125"/>
    </location>
</feature>
<dbReference type="AlphaFoldDB" id="A0A498R1W2"/>
<dbReference type="EMBL" id="UPPP01000053">
    <property type="protein sequence ID" value="VBB05149.1"/>
    <property type="molecule type" value="Genomic_DNA"/>
</dbReference>
<evidence type="ECO:0000313" key="2">
    <source>
        <dbReference type="EMBL" id="VBB05149.1"/>
    </source>
</evidence>
<gene>
    <name evidence="2" type="ORF">LUCI_0356</name>
</gene>
<dbReference type="RefSeq" id="WP_122626155.1">
    <property type="nucleotide sequence ID" value="NZ_UPPP01000053.1"/>
</dbReference>
<dbReference type="Proteomes" id="UP000277811">
    <property type="component" value="Unassembled WGS sequence"/>
</dbReference>
<reference evidence="2 3" key="1">
    <citation type="submission" date="2018-06" db="EMBL/GenBank/DDBJ databases">
        <authorList>
            <person name="Strepis N."/>
        </authorList>
    </citation>
    <scope>NUCLEOTIDE SEQUENCE [LARGE SCALE GENOMIC DNA]</scope>
    <source>
        <strain evidence="2">LUCI</strain>
    </source>
</reference>
<proteinExistence type="predicted"/>
<accession>A0A498R1W2</accession>
<sequence>MQKKSVQNPGSGKRQRSLDIVVSRCLRFGVILSAVVILSGLIYFFITGTSGYPGQSYPNNFAGIISGALQAKPFAIILTGLLILILTPIMRVGITIFVFIKEKDWLYAGISSVVFLVLITSFLFGKAL</sequence>
<name>A0A498R1W2_9FIRM</name>